<evidence type="ECO:0000256" key="11">
    <source>
        <dbReference type="SAM" id="MobiDB-lite"/>
    </source>
</evidence>
<dbReference type="PANTHER" id="PTHR22936:SF69">
    <property type="entry name" value="RHOMBOID-LIKE PROTEIN"/>
    <property type="match status" value="1"/>
</dbReference>
<keyword evidence="4 10" id="KW-0645">Protease</keyword>
<evidence type="ECO:0000256" key="10">
    <source>
        <dbReference type="RuleBase" id="RU362115"/>
    </source>
</evidence>
<keyword evidence="14" id="KW-1185">Reference proteome</keyword>
<dbReference type="Pfam" id="PF01694">
    <property type="entry name" value="Rhomboid"/>
    <property type="match status" value="1"/>
</dbReference>
<feature type="transmembrane region" description="Helical" evidence="10">
    <location>
        <begin position="316"/>
        <end position="337"/>
    </location>
</feature>
<feature type="domain" description="Peptidase S54 rhomboid" evidence="12">
    <location>
        <begin position="280"/>
        <end position="417"/>
    </location>
</feature>
<comment type="similarity">
    <text evidence="3 10">Belongs to the peptidase S54 family.</text>
</comment>
<accession>A0AAN6TG15</accession>
<feature type="region of interest" description="Disordered" evidence="11">
    <location>
        <begin position="1"/>
        <end position="122"/>
    </location>
</feature>
<feature type="transmembrane region" description="Helical" evidence="10">
    <location>
        <begin position="163"/>
        <end position="181"/>
    </location>
</feature>
<comment type="subcellular location">
    <subcellularLocation>
        <location evidence="2 10">Membrane</location>
        <topology evidence="2 10">Multi-pass membrane protein</topology>
    </subcellularLocation>
</comment>
<comment type="catalytic activity">
    <reaction evidence="1 10">
        <text>Cleaves type-1 transmembrane domains using a catalytic dyad composed of serine and histidine that are contributed by different transmembrane domains.</text>
        <dbReference type="EC" id="3.4.21.105"/>
    </reaction>
</comment>
<protein>
    <recommendedName>
        <fullName evidence="10">Rhomboid-type serine protease</fullName>
        <ecNumber evidence="10">3.4.21.105</ecNumber>
    </recommendedName>
</protein>
<evidence type="ECO:0000313" key="13">
    <source>
        <dbReference type="EMBL" id="KAK4113802.1"/>
    </source>
</evidence>
<keyword evidence="9 10" id="KW-0472">Membrane</keyword>
<organism evidence="13 14">
    <name type="scientific">Canariomyces notabilis</name>
    <dbReference type="NCBI Taxonomy" id="2074819"/>
    <lineage>
        <taxon>Eukaryota</taxon>
        <taxon>Fungi</taxon>
        <taxon>Dikarya</taxon>
        <taxon>Ascomycota</taxon>
        <taxon>Pezizomycotina</taxon>
        <taxon>Sordariomycetes</taxon>
        <taxon>Sordariomycetidae</taxon>
        <taxon>Sordariales</taxon>
        <taxon>Chaetomiaceae</taxon>
        <taxon>Canariomyces</taxon>
    </lineage>
</organism>
<evidence type="ECO:0000256" key="4">
    <source>
        <dbReference type="ARBA" id="ARBA00022670"/>
    </source>
</evidence>
<dbReference type="GO" id="GO:0016020">
    <property type="term" value="C:membrane"/>
    <property type="evidence" value="ECO:0007669"/>
    <property type="project" value="UniProtKB-SubCell"/>
</dbReference>
<evidence type="ECO:0000256" key="9">
    <source>
        <dbReference type="ARBA" id="ARBA00023136"/>
    </source>
</evidence>
<dbReference type="RefSeq" id="XP_064671372.1">
    <property type="nucleotide sequence ID" value="XM_064811416.1"/>
</dbReference>
<feature type="transmembrane region" description="Helical" evidence="10">
    <location>
        <begin position="378"/>
        <end position="394"/>
    </location>
</feature>
<dbReference type="InterPro" id="IPR022764">
    <property type="entry name" value="Peptidase_S54_rhomboid_dom"/>
</dbReference>
<feature type="transmembrane region" description="Helical" evidence="10">
    <location>
        <begin position="343"/>
        <end position="366"/>
    </location>
</feature>
<feature type="compositionally biased region" description="Polar residues" evidence="11">
    <location>
        <begin position="70"/>
        <end position="80"/>
    </location>
</feature>
<feature type="transmembrane region" description="Helical" evidence="10">
    <location>
        <begin position="467"/>
        <end position="488"/>
    </location>
</feature>
<reference evidence="13" key="2">
    <citation type="submission" date="2023-05" db="EMBL/GenBank/DDBJ databases">
        <authorList>
            <consortium name="Lawrence Berkeley National Laboratory"/>
            <person name="Steindorff A."/>
            <person name="Hensen N."/>
            <person name="Bonometti L."/>
            <person name="Westerberg I."/>
            <person name="Brannstrom I.O."/>
            <person name="Guillou S."/>
            <person name="Cros-Aarteil S."/>
            <person name="Calhoun S."/>
            <person name="Haridas S."/>
            <person name="Kuo A."/>
            <person name="Mondo S."/>
            <person name="Pangilinan J."/>
            <person name="Riley R."/>
            <person name="Labutti K."/>
            <person name="Andreopoulos B."/>
            <person name="Lipzen A."/>
            <person name="Chen C."/>
            <person name="Yanf M."/>
            <person name="Daum C."/>
            <person name="Ng V."/>
            <person name="Clum A."/>
            <person name="Ohm R."/>
            <person name="Martin F."/>
            <person name="Silar P."/>
            <person name="Natvig D."/>
            <person name="Lalanne C."/>
            <person name="Gautier V."/>
            <person name="Ament-Velasquez S.L."/>
            <person name="Kruys A."/>
            <person name="Hutchinson M.I."/>
            <person name="Powell A.J."/>
            <person name="Barry K."/>
            <person name="Miller A.N."/>
            <person name="Grigoriev I.V."/>
            <person name="Debuchy R."/>
            <person name="Gladieux P."/>
            <person name="Thoren M.H."/>
            <person name="Johannesson H."/>
        </authorList>
    </citation>
    <scope>NUCLEOTIDE SEQUENCE</scope>
    <source>
        <strain evidence="13">CBS 508.74</strain>
    </source>
</reference>
<evidence type="ECO:0000256" key="6">
    <source>
        <dbReference type="ARBA" id="ARBA00022801"/>
    </source>
</evidence>
<dbReference type="GeneID" id="89935541"/>
<gene>
    <name evidence="13" type="ORF">N656DRAFT_707249</name>
</gene>
<dbReference type="PANTHER" id="PTHR22936">
    <property type="entry name" value="RHOMBOID-RELATED"/>
    <property type="match status" value="1"/>
</dbReference>
<dbReference type="GO" id="GO:0004252">
    <property type="term" value="F:serine-type endopeptidase activity"/>
    <property type="evidence" value="ECO:0007669"/>
    <property type="project" value="InterPro"/>
</dbReference>
<keyword evidence="8 10" id="KW-1133">Transmembrane helix</keyword>
<proteinExistence type="inferred from homology"/>
<evidence type="ECO:0000256" key="3">
    <source>
        <dbReference type="ARBA" id="ARBA00009045"/>
    </source>
</evidence>
<evidence type="ECO:0000256" key="5">
    <source>
        <dbReference type="ARBA" id="ARBA00022692"/>
    </source>
</evidence>
<reference evidence="13" key="1">
    <citation type="journal article" date="2023" name="Mol. Phylogenet. Evol.">
        <title>Genome-scale phylogeny and comparative genomics of the fungal order Sordariales.</title>
        <authorList>
            <person name="Hensen N."/>
            <person name="Bonometti L."/>
            <person name="Westerberg I."/>
            <person name="Brannstrom I.O."/>
            <person name="Guillou S."/>
            <person name="Cros-Aarteil S."/>
            <person name="Calhoun S."/>
            <person name="Haridas S."/>
            <person name="Kuo A."/>
            <person name="Mondo S."/>
            <person name="Pangilinan J."/>
            <person name="Riley R."/>
            <person name="LaButti K."/>
            <person name="Andreopoulos B."/>
            <person name="Lipzen A."/>
            <person name="Chen C."/>
            <person name="Yan M."/>
            <person name="Daum C."/>
            <person name="Ng V."/>
            <person name="Clum A."/>
            <person name="Steindorff A."/>
            <person name="Ohm R.A."/>
            <person name="Martin F."/>
            <person name="Silar P."/>
            <person name="Natvig D.O."/>
            <person name="Lalanne C."/>
            <person name="Gautier V."/>
            <person name="Ament-Velasquez S.L."/>
            <person name="Kruys A."/>
            <person name="Hutchinson M.I."/>
            <person name="Powell A.J."/>
            <person name="Barry K."/>
            <person name="Miller A.N."/>
            <person name="Grigoriev I.V."/>
            <person name="Debuchy R."/>
            <person name="Gladieux P."/>
            <person name="Hiltunen Thoren M."/>
            <person name="Johannesson H."/>
        </authorList>
    </citation>
    <scope>NUCLEOTIDE SEQUENCE</scope>
    <source>
        <strain evidence="13">CBS 508.74</strain>
    </source>
</reference>
<feature type="compositionally biased region" description="Polar residues" evidence="11">
    <location>
        <begin position="16"/>
        <end position="26"/>
    </location>
</feature>
<sequence length="523" mass="58072">MSANEYYSQKPLPDITSPQYSYNRHATSPYSSSPAPPYSAQPHLAPGDRPPQDLSSPFETVFDDHVYPASTHQSLHTPSSSHHRLSQQDTGYYGVSPTRTDDMAYNHPTDDIPLQDQPPPGTSKYAEMQDHVYDAPQPKPRRKGRVRLGELGMLNSNRKSIPFVVYFFTLVQLGVFIGELVKNATATGSPIMIQPSFNPMIGPSPYVLVNMGARFVPCMHNVDKIQNAEKPIDWPCPSATSLDMSKPENACTLSELCGFGGVPEPAYKPNTPLDTKPEPNQWFRFIIPMFMHAGVIHIGFNMLLQLTMGRDMERSIGSIRFFLVYVSSGIFGFVMGGNFAAPIIASTGASGSLFGVIALTLLDLLYSWRDRVNPVKDLIFIMLDIVISFVLGLLPGLDNFSHIGGFLMGLALGISILHSPNSLRRRIGDDVPYATSHVSGGFASEGTPPSFFKNPVGFFKGRKPLWWAWWFIRVGALVLVFVVFILLLNNFYVYRTTCGWCRYLSCLPVNNWCDIGNVNQLQS</sequence>
<evidence type="ECO:0000256" key="2">
    <source>
        <dbReference type="ARBA" id="ARBA00004141"/>
    </source>
</evidence>
<dbReference type="InterPro" id="IPR002610">
    <property type="entry name" value="Peptidase_S54_rhomboid-like"/>
</dbReference>
<evidence type="ECO:0000256" key="1">
    <source>
        <dbReference type="ARBA" id="ARBA00000156"/>
    </source>
</evidence>
<keyword evidence="6 10" id="KW-0378">Hydrolase</keyword>
<dbReference type="EMBL" id="MU853338">
    <property type="protein sequence ID" value="KAK4113802.1"/>
    <property type="molecule type" value="Genomic_DNA"/>
</dbReference>
<dbReference type="AlphaFoldDB" id="A0AAN6TG15"/>
<evidence type="ECO:0000259" key="12">
    <source>
        <dbReference type="Pfam" id="PF01694"/>
    </source>
</evidence>
<name>A0AAN6TG15_9PEZI</name>
<evidence type="ECO:0000256" key="8">
    <source>
        <dbReference type="ARBA" id="ARBA00022989"/>
    </source>
</evidence>
<keyword evidence="7 10" id="KW-0720">Serine protease</keyword>
<comment type="caution">
    <text evidence="10">Lacks conserved residue(s) required for the propagation of feature annotation.</text>
</comment>
<dbReference type="Proteomes" id="UP001302812">
    <property type="component" value="Unassembled WGS sequence"/>
</dbReference>
<keyword evidence="5 10" id="KW-0812">Transmembrane</keyword>
<dbReference type="GO" id="GO:0006508">
    <property type="term" value="P:proteolysis"/>
    <property type="evidence" value="ECO:0007669"/>
    <property type="project" value="UniProtKB-KW"/>
</dbReference>
<dbReference type="Gene3D" id="1.20.1540.10">
    <property type="entry name" value="Rhomboid-like"/>
    <property type="match status" value="1"/>
</dbReference>
<dbReference type="SUPFAM" id="SSF144091">
    <property type="entry name" value="Rhomboid-like"/>
    <property type="match status" value="1"/>
</dbReference>
<dbReference type="InterPro" id="IPR035952">
    <property type="entry name" value="Rhomboid-like_sf"/>
</dbReference>
<evidence type="ECO:0000256" key="7">
    <source>
        <dbReference type="ARBA" id="ARBA00022825"/>
    </source>
</evidence>
<dbReference type="EC" id="3.4.21.105" evidence="10"/>
<evidence type="ECO:0000313" key="14">
    <source>
        <dbReference type="Proteomes" id="UP001302812"/>
    </source>
</evidence>
<feature type="compositionally biased region" description="Basic and acidic residues" evidence="11">
    <location>
        <begin position="99"/>
        <end position="110"/>
    </location>
</feature>
<feature type="transmembrane region" description="Helical" evidence="10">
    <location>
        <begin position="282"/>
        <end position="304"/>
    </location>
</feature>
<comment type="function">
    <text evidence="10">Serine protease involved in intramembrane proteolysis.</text>
</comment>
<comment type="caution">
    <text evidence="13">The sequence shown here is derived from an EMBL/GenBank/DDBJ whole genome shotgun (WGS) entry which is preliminary data.</text>
</comment>